<organism evidence="2 4">
    <name type="scientific">Rhizophagus clarus</name>
    <dbReference type="NCBI Taxonomy" id="94130"/>
    <lineage>
        <taxon>Eukaryota</taxon>
        <taxon>Fungi</taxon>
        <taxon>Fungi incertae sedis</taxon>
        <taxon>Mucoromycota</taxon>
        <taxon>Glomeromycotina</taxon>
        <taxon>Glomeromycetes</taxon>
        <taxon>Glomerales</taxon>
        <taxon>Glomeraceae</taxon>
        <taxon>Rhizophagus</taxon>
    </lineage>
</organism>
<dbReference type="OrthoDB" id="2317168at2759"/>
<keyword evidence="4" id="KW-1185">Reference proteome</keyword>
<feature type="region of interest" description="Disordered" evidence="1">
    <location>
        <begin position="30"/>
        <end position="56"/>
    </location>
</feature>
<reference evidence="3" key="2">
    <citation type="submission" date="2019-10" db="EMBL/GenBank/DDBJ databases">
        <title>Conservation and host-specific expression of non-tandemly repeated heterogenous ribosome RNA gene in arbuscular mycorrhizal fungi.</title>
        <authorList>
            <person name="Maeda T."/>
            <person name="Kobayashi Y."/>
            <person name="Nakagawa T."/>
            <person name="Ezawa T."/>
            <person name="Yamaguchi K."/>
            <person name="Bino T."/>
            <person name="Nishimoto Y."/>
            <person name="Shigenobu S."/>
            <person name="Kawaguchi M."/>
        </authorList>
    </citation>
    <scope>NUCLEOTIDE SEQUENCE</scope>
    <source>
        <strain evidence="3">HR1</strain>
    </source>
</reference>
<accession>A0A2Z6S309</accession>
<evidence type="ECO:0000313" key="3">
    <source>
        <dbReference type="EMBL" id="GES73313.1"/>
    </source>
</evidence>
<dbReference type="AlphaFoldDB" id="A0A2Z6S309"/>
<sequence>MEKDLKQKQFNFEPRIPEIELEMDQDLYPDLSLGGGIGKQRGYGPCPDPSEQKEGAKQVIGSGLGFTTAINPALGAATAAATEVVGAASEGVGKATDNQDLKDSGEIMKDAPVQPIKDVKNIVNK</sequence>
<dbReference type="Proteomes" id="UP000615446">
    <property type="component" value="Unassembled WGS sequence"/>
</dbReference>
<evidence type="ECO:0000256" key="1">
    <source>
        <dbReference type="SAM" id="MobiDB-lite"/>
    </source>
</evidence>
<comment type="caution">
    <text evidence="2">The sequence shown here is derived from an EMBL/GenBank/DDBJ whole genome shotgun (WGS) entry which is preliminary data.</text>
</comment>
<dbReference type="Proteomes" id="UP000247702">
    <property type="component" value="Unassembled WGS sequence"/>
</dbReference>
<evidence type="ECO:0000313" key="2">
    <source>
        <dbReference type="EMBL" id="GBC05255.1"/>
    </source>
</evidence>
<protein>
    <submittedName>
        <fullName evidence="2">Uncharacterized protein</fullName>
    </submittedName>
</protein>
<evidence type="ECO:0000313" key="4">
    <source>
        <dbReference type="Proteomes" id="UP000247702"/>
    </source>
</evidence>
<reference evidence="2 4" key="1">
    <citation type="submission" date="2017-11" db="EMBL/GenBank/DDBJ databases">
        <title>The genome of Rhizophagus clarus HR1 reveals common genetic basis of auxotrophy among arbuscular mycorrhizal fungi.</title>
        <authorList>
            <person name="Kobayashi Y."/>
        </authorList>
    </citation>
    <scope>NUCLEOTIDE SEQUENCE [LARGE SCALE GENOMIC DNA]</scope>
    <source>
        <strain evidence="2 4">HR1</strain>
    </source>
</reference>
<gene>
    <name evidence="3" type="ORF">RCL2_000085400</name>
    <name evidence="2" type="ORF">RclHR1_06130006</name>
</gene>
<dbReference type="EMBL" id="BEXD01003997">
    <property type="protein sequence ID" value="GBC05255.1"/>
    <property type="molecule type" value="Genomic_DNA"/>
</dbReference>
<name>A0A2Z6S309_9GLOM</name>
<proteinExistence type="predicted"/>
<dbReference type="EMBL" id="BLAL01000006">
    <property type="protein sequence ID" value="GES73313.1"/>
    <property type="molecule type" value="Genomic_DNA"/>
</dbReference>